<evidence type="ECO:0000313" key="3">
    <source>
        <dbReference type="Proteomes" id="UP001141253"/>
    </source>
</evidence>
<dbReference type="EMBL" id="JAPFFI010000027">
    <property type="protein sequence ID" value="KAJ6301040.1"/>
    <property type="molecule type" value="Genomic_DNA"/>
</dbReference>
<name>A0ABQ8ZH51_9ROSI</name>
<sequence>MRERDSMLLKLEEESGKVENQLKWKKEQFNHLEEAHEKLRYQFRESKKEWEMERSTLIDEICSLQTRLDSQTRMSEDLENRFRMCNEALAHEESRRKYLEVEVSEFKARFENVFTEFQDAKSQLECLTTQRDIEIAALRHSLVTKETFYKEIEYKAGKLEQDNQGLLASLKELQEAGIRELGNPSSLAKMQNKLKSLEQMHRNCSANLKAKESEWSSQLEKLTRELDNCRCARAREQRNSGERAWHGIGKLPLCDNAVEVAE</sequence>
<keyword evidence="1" id="KW-0175">Coiled coil</keyword>
<dbReference type="PANTHER" id="PTHR45287">
    <property type="entry name" value="OS03G0691500 PROTEIN"/>
    <property type="match status" value="1"/>
</dbReference>
<proteinExistence type="predicted"/>
<feature type="coiled-coil region" evidence="1">
    <location>
        <begin position="156"/>
        <end position="239"/>
    </location>
</feature>
<protein>
    <submittedName>
        <fullName evidence="2">Uncharacterized protein</fullName>
    </submittedName>
</protein>
<dbReference type="Proteomes" id="UP001141253">
    <property type="component" value="Chromosome 16"/>
</dbReference>
<accession>A0ABQ8ZH51</accession>
<gene>
    <name evidence="2" type="ORF">OIU77_015362</name>
</gene>
<evidence type="ECO:0000313" key="2">
    <source>
        <dbReference type="EMBL" id="KAJ6301040.1"/>
    </source>
</evidence>
<reference evidence="2" key="1">
    <citation type="submission" date="2022-10" db="EMBL/GenBank/DDBJ databases">
        <authorList>
            <person name="Hyden B.L."/>
            <person name="Feng K."/>
            <person name="Yates T."/>
            <person name="Jawdy S."/>
            <person name="Smart L.B."/>
            <person name="Muchero W."/>
        </authorList>
    </citation>
    <scope>NUCLEOTIDE SEQUENCE</scope>
    <source>
        <tissue evidence="2">Shoot tip</tissue>
    </source>
</reference>
<reference evidence="2" key="2">
    <citation type="journal article" date="2023" name="Int. J. Mol. Sci.">
        <title>De Novo Assembly and Annotation of 11 Diverse Shrub Willow (Salix) Genomes Reveals Novel Gene Organization in Sex-Linked Regions.</title>
        <authorList>
            <person name="Hyden B."/>
            <person name="Feng K."/>
            <person name="Yates T.B."/>
            <person name="Jawdy S."/>
            <person name="Cereghino C."/>
            <person name="Smart L.B."/>
            <person name="Muchero W."/>
        </authorList>
    </citation>
    <scope>NUCLEOTIDE SEQUENCE</scope>
    <source>
        <tissue evidence="2">Shoot tip</tissue>
    </source>
</reference>
<keyword evidence="3" id="KW-1185">Reference proteome</keyword>
<dbReference type="InterPro" id="IPR040262">
    <property type="entry name" value="At4g38062-like"/>
</dbReference>
<evidence type="ECO:0000256" key="1">
    <source>
        <dbReference type="SAM" id="Coils"/>
    </source>
</evidence>
<comment type="caution">
    <text evidence="2">The sequence shown here is derived from an EMBL/GenBank/DDBJ whole genome shotgun (WGS) entry which is preliminary data.</text>
</comment>
<dbReference type="Gene3D" id="1.10.287.1490">
    <property type="match status" value="1"/>
</dbReference>
<organism evidence="2 3">
    <name type="scientific">Salix suchowensis</name>
    <dbReference type="NCBI Taxonomy" id="1278906"/>
    <lineage>
        <taxon>Eukaryota</taxon>
        <taxon>Viridiplantae</taxon>
        <taxon>Streptophyta</taxon>
        <taxon>Embryophyta</taxon>
        <taxon>Tracheophyta</taxon>
        <taxon>Spermatophyta</taxon>
        <taxon>Magnoliopsida</taxon>
        <taxon>eudicotyledons</taxon>
        <taxon>Gunneridae</taxon>
        <taxon>Pentapetalae</taxon>
        <taxon>rosids</taxon>
        <taxon>fabids</taxon>
        <taxon>Malpighiales</taxon>
        <taxon>Salicaceae</taxon>
        <taxon>Saliceae</taxon>
        <taxon>Salix</taxon>
    </lineage>
</organism>
<dbReference type="PANTHER" id="PTHR45287:SF4">
    <property type="entry name" value="OS03G0691500 PROTEIN"/>
    <property type="match status" value="1"/>
</dbReference>